<name>A0AAV9ZZY1_9AGAR</name>
<evidence type="ECO:0000256" key="1">
    <source>
        <dbReference type="ARBA" id="ARBA00004141"/>
    </source>
</evidence>
<dbReference type="PROSITE" id="PS50850">
    <property type="entry name" value="MFS"/>
    <property type="match status" value="1"/>
</dbReference>
<feature type="transmembrane region" description="Helical" evidence="6">
    <location>
        <begin position="261"/>
        <end position="280"/>
    </location>
</feature>
<dbReference type="AlphaFoldDB" id="A0AAV9ZZY1"/>
<dbReference type="EMBL" id="JAWWNJ010000096">
    <property type="protein sequence ID" value="KAK6996788.1"/>
    <property type="molecule type" value="Genomic_DNA"/>
</dbReference>
<feature type="transmembrane region" description="Helical" evidence="6">
    <location>
        <begin position="104"/>
        <end position="124"/>
    </location>
</feature>
<feature type="transmembrane region" description="Helical" evidence="6">
    <location>
        <begin position="228"/>
        <end position="249"/>
    </location>
</feature>
<evidence type="ECO:0000256" key="6">
    <source>
        <dbReference type="SAM" id="Phobius"/>
    </source>
</evidence>
<feature type="domain" description="Major facilitator superfamily (MFS) profile" evidence="7">
    <location>
        <begin position="40"/>
        <end position="488"/>
    </location>
</feature>
<feature type="transmembrane region" description="Helical" evidence="6">
    <location>
        <begin position="77"/>
        <end position="97"/>
    </location>
</feature>
<dbReference type="SUPFAM" id="SSF103473">
    <property type="entry name" value="MFS general substrate transporter"/>
    <property type="match status" value="1"/>
</dbReference>
<evidence type="ECO:0000256" key="2">
    <source>
        <dbReference type="ARBA" id="ARBA00022692"/>
    </source>
</evidence>
<keyword evidence="2 6" id="KW-0812">Transmembrane</keyword>
<evidence type="ECO:0000256" key="5">
    <source>
        <dbReference type="SAM" id="MobiDB-lite"/>
    </source>
</evidence>
<feature type="region of interest" description="Disordered" evidence="5">
    <location>
        <begin position="1"/>
        <end position="26"/>
    </location>
</feature>
<comment type="subcellular location">
    <subcellularLocation>
        <location evidence="1">Membrane</location>
        <topology evidence="1">Multi-pass membrane protein</topology>
    </subcellularLocation>
</comment>
<reference evidence="8 9" key="1">
    <citation type="journal article" date="2024" name="J Genomics">
        <title>Draft genome sequencing and assembly of Favolaschia claudopus CIRM-BRFM 2984 isolated from oak limbs.</title>
        <authorList>
            <person name="Navarro D."/>
            <person name="Drula E."/>
            <person name="Chaduli D."/>
            <person name="Cazenave R."/>
            <person name="Ahrendt S."/>
            <person name="Wang J."/>
            <person name="Lipzen A."/>
            <person name="Daum C."/>
            <person name="Barry K."/>
            <person name="Grigoriev I.V."/>
            <person name="Favel A."/>
            <person name="Rosso M.N."/>
            <person name="Martin F."/>
        </authorList>
    </citation>
    <scope>NUCLEOTIDE SEQUENCE [LARGE SCALE GENOMIC DNA]</scope>
    <source>
        <strain evidence="8 9">CIRM-BRFM 2984</strain>
    </source>
</reference>
<dbReference type="PANTHER" id="PTHR23501:SF198">
    <property type="entry name" value="AZOLE RESISTANCE PROTEIN 1-RELATED"/>
    <property type="match status" value="1"/>
</dbReference>
<dbReference type="PANTHER" id="PTHR23501">
    <property type="entry name" value="MAJOR FACILITATOR SUPERFAMILY"/>
    <property type="match status" value="1"/>
</dbReference>
<dbReference type="InterPro" id="IPR011701">
    <property type="entry name" value="MFS"/>
</dbReference>
<feature type="transmembrane region" description="Helical" evidence="6">
    <location>
        <begin position="37"/>
        <end position="57"/>
    </location>
</feature>
<feature type="transmembrane region" description="Helical" evidence="6">
    <location>
        <begin position="163"/>
        <end position="185"/>
    </location>
</feature>
<keyword evidence="3 6" id="KW-1133">Transmembrane helix</keyword>
<feature type="transmembrane region" description="Helical" evidence="6">
    <location>
        <begin position="364"/>
        <end position="384"/>
    </location>
</feature>
<feature type="transmembrane region" description="Helical" evidence="6">
    <location>
        <begin position="339"/>
        <end position="357"/>
    </location>
</feature>
<proteinExistence type="predicted"/>
<evidence type="ECO:0000259" key="7">
    <source>
        <dbReference type="PROSITE" id="PS50850"/>
    </source>
</evidence>
<feature type="transmembrane region" description="Helical" evidence="6">
    <location>
        <begin position="130"/>
        <end position="151"/>
    </location>
</feature>
<dbReference type="InterPro" id="IPR036259">
    <property type="entry name" value="MFS_trans_sf"/>
</dbReference>
<dbReference type="Pfam" id="PF07690">
    <property type="entry name" value="MFS_1"/>
    <property type="match status" value="1"/>
</dbReference>
<feature type="transmembrane region" description="Helical" evidence="6">
    <location>
        <begin position="390"/>
        <end position="408"/>
    </location>
</feature>
<dbReference type="CDD" id="cd17502">
    <property type="entry name" value="MFS_Azr1_MDR_like"/>
    <property type="match status" value="1"/>
</dbReference>
<dbReference type="PRINTS" id="PR01036">
    <property type="entry name" value="TCRTETB"/>
</dbReference>
<dbReference type="Gene3D" id="1.20.1250.20">
    <property type="entry name" value="MFS general substrate transporter like domains"/>
    <property type="match status" value="1"/>
</dbReference>
<dbReference type="Proteomes" id="UP001362999">
    <property type="component" value="Unassembled WGS sequence"/>
</dbReference>
<evidence type="ECO:0000256" key="4">
    <source>
        <dbReference type="ARBA" id="ARBA00023136"/>
    </source>
</evidence>
<evidence type="ECO:0000313" key="8">
    <source>
        <dbReference type="EMBL" id="KAK6996788.1"/>
    </source>
</evidence>
<feature type="transmembrane region" description="Helical" evidence="6">
    <location>
        <begin position="429"/>
        <end position="452"/>
    </location>
</feature>
<feature type="transmembrane region" description="Helical" evidence="6">
    <location>
        <begin position="300"/>
        <end position="319"/>
    </location>
</feature>
<dbReference type="GO" id="GO:0022857">
    <property type="term" value="F:transmembrane transporter activity"/>
    <property type="evidence" value="ECO:0007669"/>
    <property type="project" value="InterPro"/>
</dbReference>
<feature type="transmembrane region" description="Helical" evidence="6">
    <location>
        <begin position="503"/>
        <end position="521"/>
    </location>
</feature>
<dbReference type="GO" id="GO:0005886">
    <property type="term" value="C:plasma membrane"/>
    <property type="evidence" value="ECO:0007669"/>
    <property type="project" value="TreeGrafter"/>
</dbReference>
<protein>
    <submittedName>
        <fullName evidence="8">ABC transporter</fullName>
    </submittedName>
</protein>
<feature type="transmembrane region" description="Helical" evidence="6">
    <location>
        <begin position="197"/>
        <end position="216"/>
    </location>
</feature>
<organism evidence="8 9">
    <name type="scientific">Favolaschia claudopus</name>
    <dbReference type="NCBI Taxonomy" id="2862362"/>
    <lineage>
        <taxon>Eukaryota</taxon>
        <taxon>Fungi</taxon>
        <taxon>Dikarya</taxon>
        <taxon>Basidiomycota</taxon>
        <taxon>Agaricomycotina</taxon>
        <taxon>Agaricomycetes</taxon>
        <taxon>Agaricomycetidae</taxon>
        <taxon>Agaricales</taxon>
        <taxon>Marasmiineae</taxon>
        <taxon>Mycenaceae</taxon>
        <taxon>Favolaschia</taxon>
    </lineage>
</organism>
<dbReference type="InterPro" id="IPR020846">
    <property type="entry name" value="MFS_dom"/>
</dbReference>
<accession>A0AAV9ZZY1</accession>
<evidence type="ECO:0000256" key="3">
    <source>
        <dbReference type="ARBA" id="ARBA00022989"/>
    </source>
</evidence>
<sequence length="541" mass="57749">MSDSPPHPPIELEDAEKSGNPEGSVPELEVRLTPSQLVAVFIAFMVSFALTALDQTILSTALPTIASHFNAISDLSWIPSAYFLPQAGLMLFYGRILAIAPAKIILLTVVVIFELGSLLCAIAPSVNILIFGRVVAGIGASGLMVSVLYIIAKVTTIRQRPIFIGVFGGVYAIASVVGPLIGGVFSDRVSWRWCFYINLPIGGAAIALIIVFLPAMRPLDSDHAQSWLSLDWVGVILSVGMITLFLVPIQRGGNVKPWDSAEIVSLLVLSALFLAAFITWEAKKGNSAMLPLYMFKRRNMLGSCLEGFFINICFVLASYYLPFIYQLRGHSPMRSGIDIIPFMIAGTLAALFSGICIAKFGRAWPFLFGGPLVGAVASGLLFTVSGTTTTARIIGFQIIFGVGLGVALQNTMVVVQAEFAAEQTMLSRATSVVTFVQTLGASTGLAISGAIFSSQLKHRLNNISDLDPDSVATALSSVEAVFFFPPTLRVQILSGYIHAVDSVFILSLVAAVLGSVGSLVIQRGKVENLAPLTEYETTSST</sequence>
<keyword evidence="9" id="KW-1185">Reference proteome</keyword>
<keyword evidence="4 6" id="KW-0472">Membrane</keyword>
<evidence type="ECO:0000313" key="9">
    <source>
        <dbReference type="Proteomes" id="UP001362999"/>
    </source>
</evidence>
<gene>
    <name evidence="8" type="ORF">R3P38DRAFT_3070456</name>
</gene>
<comment type="caution">
    <text evidence="8">The sequence shown here is derived from an EMBL/GenBank/DDBJ whole genome shotgun (WGS) entry which is preliminary data.</text>
</comment>
<dbReference type="Gene3D" id="1.20.1720.10">
    <property type="entry name" value="Multidrug resistance protein D"/>
    <property type="match status" value="1"/>
</dbReference>